<feature type="domain" description="Protein kinase" evidence="3">
    <location>
        <begin position="11"/>
        <end position="294"/>
    </location>
</feature>
<evidence type="ECO:0000313" key="4">
    <source>
        <dbReference type="EMBL" id="QGQ99918.1"/>
    </source>
</evidence>
<reference evidence="5" key="1">
    <citation type="submission" date="2018-11" db="EMBL/GenBank/DDBJ databases">
        <title>Complete genome sequence of Paenibacillus sp. ML311-T8.</title>
        <authorList>
            <person name="Nam Y.-D."/>
            <person name="Kang J."/>
            <person name="Chung W.-H."/>
            <person name="Park Y.S."/>
        </authorList>
    </citation>
    <scope>NUCLEOTIDE SEQUENCE [LARGE SCALE GENOMIC DNA]</scope>
    <source>
        <strain evidence="5">ML311-T8</strain>
    </source>
</reference>
<name>A0A6B8RY74_9BACL</name>
<keyword evidence="5" id="KW-1185">Reference proteome</keyword>
<dbReference type="PANTHER" id="PTHR48015">
    <property type="entry name" value="SERINE/THREONINE-PROTEIN KINASE TAO"/>
    <property type="match status" value="1"/>
</dbReference>
<dbReference type="KEGG" id="ppsc:EHS13_01585"/>
<dbReference type="SUPFAM" id="SSF56112">
    <property type="entry name" value="Protein kinase-like (PK-like)"/>
    <property type="match status" value="1"/>
</dbReference>
<feature type="transmembrane region" description="Helical" evidence="2">
    <location>
        <begin position="272"/>
        <end position="293"/>
    </location>
</feature>
<dbReference type="SMART" id="SM00220">
    <property type="entry name" value="S_TKc"/>
    <property type="match status" value="1"/>
</dbReference>
<dbReference type="Gene3D" id="1.10.510.10">
    <property type="entry name" value="Transferase(Phosphotransferase) domain 1"/>
    <property type="match status" value="1"/>
</dbReference>
<evidence type="ECO:0000256" key="2">
    <source>
        <dbReference type="SAM" id="Phobius"/>
    </source>
</evidence>
<dbReference type="Pfam" id="PF00069">
    <property type="entry name" value="Pkinase"/>
    <property type="match status" value="1"/>
</dbReference>
<proteinExistence type="predicted"/>
<keyword evidence="4" id="KW-0723">Serine/threonine-protein kinase</keyword>
<evidence type="ECO:0000313" key="5">
    <source>
        <dbReference type="Proteomes" id="UP000426246"/>
    </source>
</evidence>
<dbReference type="AlphaFoldDB" id="A0A6B8RY74"/>
<dbReference type="Proteomes" id="UP000426246">
    <property type="component" value="Chromosome"/>
</dbReference>
<sequence>MVKGKWNENLYRVERSLGEGENGKVYLVKKGSAFFAMKLGFDPVDHQSEVNVLKQLTKSDSPFNRFLIDVDDYHSGGKDYPFYVMKYIKGLKITDFVQVKGEKWLGLLGLHLLKKLTYLHANGFVFGDIKMENILVSDYGAVELIDFGGVTQKGRAVKQFTEIYDRGYWGAGTRIADEAYDVFAFAILFMQLSDHAHDWFSRHLLPQNRTLDLLKEKLQQEPNNELQVYVPFLRKALDGEFTSSIQAYAAWKALFYKRGKPFPSKPVKGNTLVWIQAGFIASVVLFISVWYFYS</sequence>
<accession>A0A6B8RY74</accession>
<dbReference type="InterPro" id="IPR050285">
    <property type="entry name" value="STE20_Ser/Thr_kinase"/>
</dbReference>
<dbReference type="GO" id="GO:0035556">
    <property type="term" value="P:intracellular signal transduction"/>
    <property type="evidence" value="ECO:0007669"/>
    <property type="project" value="TreeGrafter"/>
</dbReference>
<keyword evidence="1" id="KW-0547">Nucleotide-binding</keyword>
<dbReference type="GO" id="GO:0005737">
    <property type="term" value="C:cytoplasm"/>
    <property type="evidence" value="ECO:0007669"/>
    <property type="project" value="TreeGrafter"/>
</dbReference>
<dbReference type="EMBL" id="CP034235">
    <property type="protein sequence ID" value="QGQ99918.1"/>
    <property type="molecule type" value="Genomic_DNA"/>
</dbReference>
<keyword evidence="4" id="KW-0808">Transferase</keyword>
<dbReference type="InterPro" id="IPR011009">
    <property type="entry name" value="Kinase-like_dom_sf"/>
</dbReference>
<evidence type="ECO:0000256" key="1">
    <source>
        <dbReference type="PROSITE-ProRule" id="PRU10141"/>
    </source>
</evidence>
<dbReference type="PROSITE" id="PS00107">
    <property type="entry name" value="PROTEIN_KINASE_ATP"/>
    <property type="match status" value="1"/>
</dbReference>
<keyword evidence="4" id="KW-0418">Kinase</keyword>
<dbReference type="InterPro" id="IPR017441">
    <property type="entry name" value="Protein_kinase_ATP_BS"/>
</dbReference>
<dbReference type="GO" id="GO:0005524">
    <property type="term" value="F:ATP binding"/>
    <property type="evidence" value="ECO:0007669"/>
    <property type="project" value="UniProtKB-UniRule"/>
</dbReference>
<feature type="binding site" evidence="1">
    <location>
        <position position="38"/>
    </location>
    <ligand>
        <name>ATP</name>
        <dbReference type="ChEBI" id="CHEBI:30616"/>
    </ligand>
</feature>
<dbReference type="OrthoDB" id="583109at2"/>
<evidence type="ECO:0000259" key="3">
    <source>
        <dbReference type="PROSITE" id="PS50011"/>
    </source>
</evidence>
<gene>
    <name evidence="4" type="ORF">EHS13_01585</name>
</gene>
<keyword evidence="2" id="KW-0472">Membrane</keyword>
<protein>
    <submittedName>
        <fullName evidence="4">Serine/threonine protein kinase</fullName>
    </submittedName>
</protein>
<dbReference type="PANTHER" id="PTHR48015:SF16">
    <property type="entry name" value="SERINE_THREONINE-PROTEIN KINASE SULU"/>
    <property type="match status" value="1"/>
</dbReference>
<dbReference type="PROSITE" id="PS50011">
    <property type="entry name" value="PROTEIN_KINASE_DOM"/>
    <property type="match status" value="1"/>
</dbReference>
<dbReference type="InterPro" id="IPR000719">
    <property type="entry name" value="Prot_kinase_dom"/>
</dbReference>
<keyword evidence="2" id="KW-0812">Transmembrane</keyword>
<keyword evidence="1" id="KW-0067">ATP-binding</keyword>
<keyword evidence="2" id="KW-1133">Transmembrane helix</keyword>
<dbReference type="GO" id="GO:0004674">
    <property type="term" value="F:protein serine/threonine kinase activity"/>
    <property type="evidence" value="ECO:0007669"/>
    <property type="project" value="UniProtKB-KW"/>
</dbReference>
<organism evidence="4 5">
    <name type="scientific">Paenibacillus psychroresistens</name>
    <dbReference type="NCBI Taxonomy" id="1778678"/>
    <lineage>
        <taxon>Bacteria</taxon>
        <taxon>Bacillati</taxon>
        <taxon>Bacillota</taxon>
        <taxon>Bacilli</taxon>
        <taxon>Bacillales</taxon>
        <taxon>Paenibacillaceae</taxon>
        <taxon>Paenibacillus</taxon>
    </lineage>
</organism>